<dbReference type="Gene3D" id="2.160.20.10">
    <property type="entry name" value="Single-stranded right-handed beta-helix, Pectin lyase-like"/>
    <property type="match status" value="1"/>
</dbReference>
<dbReference type="InterPro" id="IPR011050">
    <property type="entry name" value="Pectin_lyase_fold/virulence"/>
</dbReference>
<evidence type="ECO:0000256" key="2">
    <source>
        <dbReference type="ARBA" id="ARBA00004442"/>
    </source>
</evidence>
<evidence type="ECO:0000313" key="10">
    <source>
        <dbReference type="Proteomes" id="UP000001542"/>
    </source>
</evidence>
<feature type="domain" description="Right handed beta helix" evidence="8">
    <location>
        <begin position="130"/>
        <end position="266"/>
    </location>
</feature>
<dbReference type="EMBL" id="DS114371">
    <property type="protein sequence ID" value="EAX87969.1"/>
    <property type="molecule type" value="Genomic_DNA"/>
</dbReference>
<dbReference type="InterPro" id="IPR012334">
    <property type="entry name" value="Pectin_lyas_fold"/>
</dbReference>
<evidence type="ECO:0000313" key="9">
    <source>
        <dbReference type="EMBL" id="EAX87969.1"/>
    </source>
</evidence>
<evidence type="ECO:0000256" key="7">
    <source>
        <dbReference type="ARBA" id="ARBA00023237"/>
    </source>
</evidence>
<dbReference type="PANTHER" id="PTHR11319:SF35">
    <property type="entry name" value="OUTER MEMBRANE PROTEIN PMPC-RELATED"/>
    <property type="match status" value="1"/>
</dbReference>
<dbReference type="AlphaFoldDB" id="A2G4E7"/>
<dbReference type="OrthoDB" id="439917at2759"/>
<dbReference type="VEuPathDB" id="TrichDB:TVAGG3_0148230"/>
<dbReference type="GO" id="GO:0005576">
    <property type="term" value="C:extracellular region"/>
    <property type="evidence" value="ECO:0007669"/>
    <property type="project" value="UniProtKB-SubCell"/>
</dbReference>
<dbReference type="Proteomes" id="UP000001542">
    <property type="component" value="Unassembled WGS sequence"/>
</dbReference>
<dbReference type="InParanoid" id="A2G4E7"/>
<organism evidence="9 10">
    <name type="scientific">Trichomonas vaginalis (strain ATCC PRA-98 / G3)</name>
    <dbReference type="NCBI Taxonomy" id="412133"/>
    <lineage>
        <taxon>Eukaryota</taxon>
        <taxon>Metamonada</taxon>
        <taxon>Parabasalia</taxon>
        <taxon>Trichomonadida</taxon>
        <taxon>Trichomonadidae</taxon>
        <taxon>Trichomonas</taxon>
    </lineage>
</organism>
<evidence type="ECO:0000259" key="8">
    <source>
        <dbReference type="Pfam" id="PF13229"/>
    </source>
</evidence>
<keyword evidence="4" id="KW-0964">Secreted</keyword>
<dbReference type="PANTHER" id="PTHR11319">
    <property type="entry name" value="G PROTEIN-COUPLED RECEPTOR-RELATED"/>
    <property type="match status" value="1"/>
</dbReference>
<comment type="subcellular location">
    <subcellularLocation>
        <location evidence="1">Cell envelope</location>
    </subcellularLocation>
    <subcellularLocation>
        <location evidence="2">Cell outer membrane</location>
    </subcellularLocation>
    <subcellularLocation>
        <location evidence="3">Secreted</location>
    </subcellularLocation>
</comment>
<protein>
    <submittedName>
        <fullName evidence="9">Polymorphic repeat outer membrane protein, putative</fullName>
    </submittedName>
</protein>
<dbReference type="InterPro" id="IPR039448">
    <property type="entry name" value="Beta_helix"/>
</dbReference>
<name>A2G4E7_TRIV3</name>
<accession>A2G4E7</accession>
<dbReference type="KEGG" id="tva:4745626"/>
<dbReference type="SUPFAM" id="SSF51126">
    <property type="entry name" value="Pectin lyase-like"/>
    <property type="match status" value="1"/>
</dbReference>
<gene>
    <name evidence="9" type="ORF">TVAG_033610</name>
</gene>
<dbReference type="VEuPathDB" id="TrichDB:TVAG_033610"/>
<evidence type="ECO:0000256" key="6">
    <source>
        <dbReference type="ARBA" id="ARBA00023136"/>
    </source>
</evidence>
<evidence type="ECO:0000256" key="5">
    <source>
        <dbReference type="ARBA" id="ARBA00022729"/>
    </source>
</evidence>
<dbReference type="RefSeq" id="XP_001300899.1">
    <property type="nucleotide sequence ID" value="XM_001300898.1"/>
</dbReference>
<reference evidence="9" key="2">
    <citation type="journal article" date="2007" name="Science">
        <title>Draft genome sequence of the sexually transmitted pathogen Trichomonas vaginalis.</title>
        <authorList>
            <person name="Carlton J.M."/>
            <person name="Hirt R.P."/>
            <person name="Silva J.C."/>
            <person name="Delcher A.L."/>
            <person name="Schatz M."/>
            <person name="Zhao Q."/>
            <person name="Wortman J.R."/>
            <person name="Bidwell S.L."/>
            <person name="Alsmark U.C.M."/>
            <person name="Besteiro S."/>
            <person name="Sicheritz-Ponten T."/>
            <person name="Noel C.J."/>
            <person name="Dacks J.B."/>
            <person name="Foster P.G."/>
            <person name="Simillion C."/>
            <person name="Van de Peer Y."/>
            <person name="Miranda-Saavedra D."/>
            <person name="Barton G.J."/>
            <person name="Westrop G.D."/>
            <person name="Mueller S."/>
            <person name="Dessi D."/>
            <person name="Fiori P.L."/>
            <person name="Ren Q."/>
            <person name="Paulsen I."/>
            <person name="Zhang H."/>
            <person name="Bastida-Corcuera F.D."/>
            <person name="Simoes-Barbosa A."/>
            <person name="Brown M.T."/>
            <person name="Hayes R.D."/>
            <person name="Mukherjee M."/>
            <person name="Okumura C.Y."/>
            <person name="Schneider R."/>
            <person name="Smith A.J."/>
            <person name="Vanacova S."/>
            <person name="Villalvazo M."/>
            <person name="Haas B.J."/>
            <person name="Pertea M."/>
            <person name="Feldblyum T.V."/>
            <person name="Utterback T.R."/>
            <person name="Shu C.L."/>
            <person name="Osoegawa K."/>
            <person name="de Jong P.J."/>
            <person name="Hrdy I."/>
            <person name="Horvathova L."/>
            <person name="Zubacova Z."/>
            <person name="Dolezal P."/>
            <person name="Malik S.B."/>
            <person name="Logsdon J.M. Jr."/>
            <person name="Henze K."/>
            <person name="Gupta A."/>
            <person name="Wang C.C."/>
            <person name="Dunne R.L."/>
            <person name="Upcroft J.A."/>
            <person name="Upcroft P."/>
            <person name="White O."/>
            <person name="Salzberg S.L."/>
            <person name="Tang P."/>
            <person name="Chiu C.-H."/>
            <person name="Lee Y.-S."/>
            <person name="Embley T.M."/>
            <person name="Coombs G.H."/>
            <person name="Mottram J.C."/>
            <person name="Tachezy J."/>
            <person name="Fraser-Liggett C.M."/>
            <person name="Johnson P.J."/>
        </authorList>
    </citation>
    <scope>NUCLEOTIDE SEQUENCE [LARGE SCALE GENOMIC DNA]</scope>
    <source>
        <strain evidence="9">G3</strain>
    </source>
</reference>
<evidence type="ECO:0000256" key="4">
    <source>
        <dbReference type="ARBA" id="ARBA00022525"/>
    </source>
</evidence>
<dbReference type="NCBIfam" id="TIGR01376">
    <property type="entry name" value="POMP_repeat"/>
    <property type="match status" value="1"/>
</dbReference>
<proteinExistence type="predicted"/>
<evidence type="ECO:0000256" key="1">
    <source>
        <dbReference type="ARBA" id="ARBA00004196"/>
    </source>
</evidence>
<keyword evidence="5" id="KW-0732">Signal</keyword>
<keyword evidence="7" id="KW-0998">Cell outer membrane</keyword>
<reference evidence="9" key="1">
    <citation type="submission" date="2006-10" db="EMBL/GenBank/DDBJ databases">
        <authorList>
            <person name="Amadeo P."/>
            <person name="Zhao Q."/>
            <person name="Wortman J."/>
            <person name="Fraser-Liggett C."/>
            <person name="Carlton J."/>
        </authorList>
    </citation>
    <scope>NUCLEOTIDE SEQUENCE</scope>
    <source>
        <strain evidence="9">G3</strain>
    </source>
</reference>
<sequence length="351" mass="39633">MFGFVLFSQCFSRDLRTLHVKESGLGDCISSACDFDTASHTLRNGDTVFFDQDKIEITSYPSAFSDLLHTAMFMNVTFISESGKTEINGRFMAGEQLFDIHSASRYCWARFVGFTFTHFEKKVLTRTMTENQWPLINFKECTFTENNDDIIDVNGGTFQFDNCLFTSNRKRPIKAVKEAMIECNDCKFTKSESCFFSDCDVILNNCQFTDNFGSRGGAIYAASATLTIRGCKFIRNTARINGGAIYTRLSISDLASDIKDCVFISNTARENGTAVYTYLSDMLLENNCFSGDESSEYVQNQSNNKLVNNEFKSQCTKQLEYEPPRDDYAPLEPNPKYDIDVDVGPNVGIEL</sequence>
<dbReference type="Pfam" id="PF13229">
    <property type="entry name" value="Beta_helix"/>
    <property type="match status" value="1"/>
</dbReference>
<keyword evidence="10" id="KW-1185">Reference proteome</keyword>
<dbReference type="InterPro" id="IPR003368">
    <property type="entry name" value="POMP_repeat"/>
</dbReference>
<keyword evidence="6" id="KW-0472">Membrane</keyword>
<evidence type="ECO:0000256" key="3">
    <source>
        <dbReference type="ARBA" id="ARBA00004613"/>
    </source>
</evidence>